<dbReference type="RefSeq" id="WP_120711562.1">
    <property type="nucleotide sequence ID" value="NZ_RBCJ01000002.1"/>
</dbReference>
<evidence type="ECO:0000313" key="3">
    <source>
        <dbReference type="EMBL" id="RKN81404.1"/>
    </source>
</evidence>
<dbReference type="NCBIfam" id="TIGR02226">
    <property type="entry name" value="two_anch"/>
    <property type="match status" value="1"/>
</dbReference>
<feature type="transmembrane region" description="Helical" evidence="1">
    <location>
        <begin position="56"/>
        <end position="78"/>
    </location>
</feature>
<name>A0A3B0CA12_9FLAO</name>
<gene>
    <name evidence="3" type="ORF">D7Z94_10785</name>
</gene>
<proteinExistence type="predicted"/>
<keyword evidence="1" id="KW-0812">Transmembrane</keyword>
<feature type="transmembrane region" description="Helical" evidence="1">
    <location>
        <begin position="6"/>
        <end position="24"/>
    </location>
</feature>
<evidence type="ECO:0000313" key="4">
    <source>
        <dbReference type="Proteomes" id="UP000276603"/>
    </source>
</evidence>
<dbReference type="InterPro" id="IPR011933">
    <property type="entry name" value="Double_TM_dom"/>
</dbReference>
<accession>A0A3B0CA12</accession>
<dbReference type="AlphaFoldDB" id="A0A3B0CA12"/>
<organism evidence="3 4">
    <name type="scientific">Ulvibacterium marinum</name>
    <dbReference type="NCBI Taxonomy" id="2419782"/>
    <lineage>
        <taxon>Bacteria</taxon>
        <taxon>Pseudomonadati</taxon>
        <taxon>Bacteroidota</taxon>
        <taxon>Flavobacteriia</taxon>
        <taxon>Flavobacteriales</taxon>
        <taxon>Flavobacteriaceae</taxon>
        <taxon>Ulvibacterium</taxon>
    </lineage>
</organism>
<dbReference type="PANTHER" id="PTHR37464">
    <property type="entry name" value="BLL2463 PROTEIN"/>
    <property type="match status" value="1"/>
</dbReference>
<dbReference type="PANTHER" id="PTHR37464:SF1">
    <property type="entry name" value="BLL2463 PROTEIN"/>
    <property type="match status" value="1"/>
</dbReference>
<feature type="transmembrane region" description="Helical" evidence="1">
    <location>
        <begin position="617"/>
        <end position="635"/>
    </location>
</feature>
<keyword evidence="1" id="KW-0472">Membrane</keyword>
<keyword evidence="4" id="KW-1185">Reference proteome</keyword>
<sequence>MQFKYPELLWALFLLLIPIFIHLFQLRRFKKTPFTNVKLLQRVVAKSRKSKTLKKWLLLLTRLFLFAALVLAFAQPFFAERTAFQKKEIVIYLDNSFSMQAKKDGNSLLNNAVQELIKSIPESHNFTLFTNERIFEGVTISGIQNDLLTLPYSKNQLQLDEILLKVGTFFNTDGETIQNIILISDFQQRMALPQKDSLRDARTHWVQMSPDNSKNVSLDSVYLVNQGSENLELAATLSADKETKDIPVSFTNGEDLVAKTAAIFDDNGKATVNFTLGKDEIIQGRLEIMDTGLVYDNQLFFNIDEKEKIKVLAIGPEDSQYLGRIYREDEFLFTSATLRTLDYGILENQNLIVLNEIKEIPSALSTSLRSFTDNGGWLTIIPTADMDIASYNALSSNYFSTNYDQKINLTRNITTIAFSHPLYQNVFEKDATNFQYPQVSSFYKINTFAPAVLGFEGNTPFLLGSNGTYFFTASISSENSNFKNSPLIVPTFYNMGSNSLKLPELYMWMDGQIQVDVSTALQKDEILKVAKDNYEFIPLQKSSANKVSLTFQENPNTDGVYRIHKNGEIIKNISFNYPRAESALNYLDVNVLSESSNASSISSFFDAMEKDSSVKELWKWFVILALLFLLVEILIQKYFP</sequence>
<dbReference type="EMBL" id="RBCJ01000002">
    <property type="protein sequence ID" value="RKN81404.1"/>
    <property type="molecule type" value="Genomic_DNA"/>
</dbReference>
<feature type="domain" description="Aerotolerance regulator N-terminal" evidence="2">
    <location>
        <begin position="1"/>
        <end position="76"/>
    </location>
</feature>
<reference evidence="3 4" key="1">
    <citation type="submission" date="2018-10" db="EMBL/GenBank/DDBJ databases">
        <title>Ulvibacterium marinum gen. nov., sp. nov., a novel marine bacterium of the family Flavobacteriaceae, isolated from a culture of the green alga Ulva prolifera.</title>
        <authorList>
            <person name="Zhang Z."/>
        </authorList>
    </citation>
    <scope>NUCLEOTIDE SEQUENCE [LARGE SCALE GENOMIC DNA]</scope>
    <source>
        <strain evidence="3 4">CCMM003</strain>
    </source>
</reference>
<comment type="caution">
    <text evidence="3">The sequence shown here is derived from an EMBL/GenBank/DDBJ whole genome shotgun (WGS) entry which is preliminary data.</text>
</comment>
<evidence type="ECO:0000256" key="1">
    <source>
        <dbReference type="SAM" id="Phobius"/>
    </source>
</evidence>
<keyword evidence="1" id="KW-1133">Transmembrane helix</keyword>
<dbReference type="Proteomes" id="UP000276603">
    <property type="component" value="Unassembled WGS sequence"/>
</dbReference>
<dbReference type="InterPro" id="IPR024163">
    <property type="entry name" value="Aerotolerance_reg_N"/>
</dbReference>
<protein>
    <recommendedName>
        <fullName evidence="2">Aerotolerance regulator N-terminal domain-containing protein</fullName>
    </recommendedName>
</protein>
<dbReference type="OrthoDB" id="9810200at2"/>
<dbReference type="Pfam" id="PF07584">
    <property type="entry name" value="BatA"/>
    <property type="match status" value="1"/>
</dbReference>
<evidence type="ECO:0000259" key="2">
    <source>
        <dbReference type="Pfam" id="PF07584"/>
    </source>
</evidence>